<dbReference type="OrthoDB" id="121879at2157"/>
<sequence length="277" mass="32717">MNEDNRNIIRLEELEEGHKKYLSNSELKSKLESYKGRVPAVILNDIYELLKGKKVTEEQLEKIVSRIENKLKQTGGENVGELVEKIDRLEKTLSTFLKKFEEEIGERARKRLEEAYEEFYESPEVTEEKKEEVEKKVEESKEQPKVVEVDEVIPKRAVKLASIPNTTKAMMFLLKWIEFMIERVGYDGLNDLLDYYVDIGWISEDVMFDVMRYAKGIKLYHEKADWRPIGYMNVQDHLMSLLFIEALRTGRMNRDLLLEVERQIYRIKKEVSEINGI</sequence>
<dbReference type="AlphaFoldDB" id="D3RYP6"/>
<evidence type="ECO:0000259" key="3">
    <source>
        <dbReference type="Pfam" id="PF04659"/>
    </source>
</evidence>
<dbReference type="InterPro" id="IPR052494">
    <property type="entry name" value="Flagella_assembly_related"/>
</dbReference>
<evidence type="ECO:0000313" key="5">
    <source>
        <dbReference type="Proteomes" id="UP000002613"/>
    </source>
</evidence>
<dbReference type="InterPro" id="IPR006752">
    <property type="entry name" value="Arch_fla_DE"/>
</dbReference>
<dbReference type="PANTHER" id="PTHR40698:SF1">
    <property type="entry name" value="FLAGELLA-RELATED PROTEIN D-RELATED"/>
    <property type="match status" value="1"/>
</dbReference>
<dbReference type="GO" id="GO:0097588">
    <property type="term" value="P:archaeal or bacterial-type flagellum-dependent cell motility"/>
    <property type="evidence" value="ECO:0007669"/>
    <property type="project" value="InterPro"/>
</dbReference>
<evidence type="ECO:0000313" key="4">
    <source>
        <dbReference type="EMBL" id="ADC65609.1"/>
    </source>
</evidence>
<dbReference type="KEGG" id="fpl:Ferp_1458"/>
<dbReference type="eggNOG" id="arCOG02964">
    <property type="taxonomic scope" value="Archaea"/>
</dbReference>
<name>D3RYP6_FERPA</name>
<dbReference type="STRING" id="589924.Ferp_1458"/>
<dbReference type="RefSeq" id="WP_012965952.1">
    <property type="nucleotide sequence ID" value="NC_013849.1"/>
</dbReference>
<reference evidence="5" key="1">
    <citation type="submission" date="2010-02" db="EMBL/GenBank/DDBJ databases">
        <title>Complete sequence of Ferroglobus placidus DSM 10642.</title>
        <authorList>
            <consortium name="US DOE Joint Genome Institute"/>
            <person name="Lucas S."/>
            <person name="Copeland A."/>
            <person name="Lapidus A."/>
            <person name="Cheng J.-F."/>
            <person name="Bruce D."/>
            <person name="Goodwin L."/>
            <person name="Pitluck S."/>
            <person name="Saunders E."/>
            <person name="Brettin T."/>
            <person name="Detter J.C."/>
            <person name="Han C."/>
            <person name="Tapia R."/>
            <person name="Larimer F."/>
            <person name="Land M."/>
            <person name="Hauser L."/>
            <person name="Kyrpides N."/>
            <person name="Ivanova N."/>
            <person name="Holmes D."/>
            <person name="Lovley D."/>
            <person name="Kyrpides N."/>
            <person name="Anderson I.J."/>
            <person name="Woyke T."/>
        </authorList>
    </citation>
    <scope>NUCLEOTIDE SEQUENCE [LARGE SCALE GENOMIC DNA]</scope>
    <source>
        <strain evidence="5">DSM 10642 / AEDII12DO</strain>
    </source>
</reference>
<protein>
    <submittedName>
        <fullName evidence="4">Flagella protein</fullName>
    </submittedName>
</protein>
<reference evidence="4 5" key="2">
    <citation type="journal article" date="2011" name="Stand. Genomic Sci.">
        <title>Complete genome sequence of Ferroglobus placidus AEDII12DO.</title>
        <authorList>
            <person name="Anderson I."/>
            <person name="Risso C."/>
            <person name="Holmes D."/>
            <person name="Lucas S."/>
            <person name="Copeland A."/>
            <person name="Lapidus A."/>
            <person name="Cheng J.F."/>
            <person name="Bruce D."/>
            <person name="Goodwin L."/>
            <person name="Pitluck S."/>
            <person name="Saunders E."/>
            <person name="Brettin T."/>
            <person name="Detter J.C."/>
            <person name="Han C."/>
            <person name="Tapia R."/>
            <person name="Larimer F."/>
            <person name="Land M."/>
            <person name="Hauser L."/>
            <person name="Woyke T."/>
            <person name="Lovley D."/>
            <person name="Kyrpides N."/>
            <person name="Ivanova N."/>
        </authorList>
    </citation>
    <scope>NUCLEOTIDE SEQUENCE [LARGE SCALE GENOMIC DNA]</scope>
    <source>
        <strain evidence="5">DSM 10642 / AEDII12DO</strain>
    </source>
</reference>
<dbReference type="EMBL" id="CP001899">
    <property type="protein sequence ID" value="ADC65609.1"/>
    <property type="molecule type" value="Genomic_DNA"/>
</dbReference>
<gene>
    <name evidence="4" type="ordered locus">Ferp_1458</name>
</gene>
<keyword evidence="4" id="KW-0282">Flagellum</keyword>
<accession>D3RYP6</accession>
<keyword evidence="5" id="KW-1185">Reference proteome</keyword>
<evidence type="ECO:0000256" key="2">
    <source>
        <dbReference type="ARBA" id="ARBA00022440"/>
    </source>
</evidence>
<feature type="domain" description="Archaeal flagella protein FlaD/E" evidence="3">
    <location>
        <begin position="157"/>
        <end position="248"/>
    </location>
</feature>
<keyword evidence="2" id="KW-0974">Archaeal flagellum</keyword>
<dbReference type="PANTHER" id="PTHR40698">
    <property type="entry name" value="FLAGELLA-RELATED PROTEIN E-RELATED-RELATED"/>
    <property type="match status" value="1"/>
</dbReference>
<dbReference type="PaxDb" id="589924-Ferp_1458"/>
<dbReference type="HOGENOM" id="CLU_047519_0_0_2"/>
<dbReference type="Pfam" id="PF04659">
    <property type="entry name" value="Arch_fla_DE"/>
    <property type="match status" value="1"/>
</dbReference>
<comment type="subcellular location">
    <subcellularLocation>
        <location evidence="1">Archaeal flagellum</location>
    </subcellularLocation>
</comment>
<organism evidence="4 5">
    <name type="scientific">Ferroglobus placidus (strain DSM 10642 / AEDII12DO)</name>
    <dbReference type="NCBI Taxonomy" id="589924"/>
    <lineage>
        <taxon>Archaea</taxon>
        <taxon>Methanobacteriati</taxon>
        <taxon>Methanobacteriota</taxon>
        <taxon>Archaeoglobi</taxon>
        <taxon>Archaeoglobales</taxon>
        <taxon>Archaeoglobaceae</taxon>
        <taxon>Ferroglobus</taxon>
    </lineage>
</organism>
<keyword evidence="4" id="KW-0969">Cilium</keyword>
<dbReference type="Proteomes" id="UP000002613">
    <property type="component" value="Chromosome"/>
</dbReference>
<dbReference type="GO" id="GO:0097589">
    <property type="term" value="C:archaeal-type flagellum"/>
    <property type="evidence" value="ECO:0007669"/>
    <property type="project" value="UniProtKB-SubCell"/>
</dbReference>
<evidence type="ECO:0000256" key="1">
    <source>
        <dbReference type="ARBA" id="ARBA00004618"/>
    </source>
</evidence>
<keyword evidence="4" id="KW-0966">Cell projection</keyword>
<proteinExistence type="predicted"/>
<dbReference type="GeneID" id="8778977"/>